<dbReference type="Proteomes" id="UP001266305">
    <property type="component" value="Unassembled WGS sequence"/>
</dbReference>
<comment type="caution">
    <text evidence="1">The sequence shown here is derived from an EMBL/GenBank/DDBJ whole genome shotgun (WGS) entry which is preliminary data.</text>
</comment>
<proteinExistence type="predicted"/>
<keyword evidence="2" id="KW-1185">Reference proteome</keyword>
<protein>
    <submittedName>
        <fullName evidence="1">Uncharacterized protein</fullName>
    </submittedName>
</protein>
<name>A0ABQ9W047_SAGOE</name>
<evidence type="ECO:0000313" key="1">
    <source>
        <dbReference type="EMBL" id="KAK2114979.1"/>
    </source>
</evidence>
<sequence>MDLRSHARHSRSYDGSYLETVSQLGKLPYPACDALKGKEDAIYLGALVQALHRIAGHLGGPVNCHLGLEFHRDFIPTNEPIHLSLHLVALDRLIGTKAQESFGKLRMSSRMERVYAVLKVTSLQLCCPPACGQAEEFREPELMTAKIAQE</sequence>
<dbReference type="EMBL" id="JASSZA010000003">
    <property type="protein sequence ID" value="KAK2114979.1"/>
    <property type="molecule type" value="Genomic_DNA"/>
</dbReference>
<accession>A0ABQ9W047</accession>
<evidence type="ECO:0000313" key="2">
    <source>
        <dbReference type="Proteomes" id="UP001266305"/>
    </source>
</evidence>
<reference evidence="1 2" key="1">
    <citation type="submission" date="2023-05" db="EMBL/GenBank/DDBJ databases">
        <title>B98-5 Cell Line De Novo Hybrid Assembly: An Optical Mapping Approach.</title>
        <authorList>
            <person name="Kananen K."/>
            <person name="Auerbach J.A."/>
            <person name="Kautto E."/>
            <person name="Blachly J.S."/>
        </authorList>
    </citation>
    <scope>NUCLEOTIDE SEQUENCE [LARGE SCALE GENOMIC DNA]</scope>
    <source>
        <strain evidence="1">B95-8</strain>
        <tissue evidence="1">Cell line</tissue>
    </source>
</reference>
<gene>
    <name evidence="1" type="ORF">P7K49_005604</name>
</gene>
<organism evidence="1 2">
    <name type="scientific">Saguinus oedipus</name>
    <name type="common">Cotton-top tamarin</name>
    <name type="synonym">Oedipomidas oedipus</name>
    <dbReference type="NCBI Taxonomy" id="9490"/>
    <lineage>
        <taxon>Eukaryota</taxon>
        <taxon>Metazoa</taxon>
        <taxon>Chordata</taxon>
        <taxon>Craniata</taxon>
        <taxon>Vertebrata</taxon>
        <taxon>Euteleostomi</taxon>
        <taxon>Mammalia</taxon>
        <taxon>Eutheria</taxon>
        <taxon>Euarchontoglires</taxon>
        <taxon>Primates</taxon>
        <taxon>Haplorrhini</taxon>
        <taxon>Platyrrhini</taxon>
        <taxon>Cebidae</taxon>
        <taxon>Callitrichinae</taxon>
        <taxon>Saguinus</taxon>
    </lineage>
</organism>